<proteinExistence type="predicted"/>
<dbReference type="EMBL" id="BPLR01005564">
    <property type="protein sequence ID" value="GIY03314.1"/>
    <property type="molecule type" value="Genomic_DNA"/>
</dbReference>
<gene>
    <name evidence="1" type="ORF">CEXT_69681</name>
</gene>
<accession>A0AAV4Q4B7</accession>
<sequence>MGHWNYRIIETIGIFDTANTGYWNYRNIGHWNYRDIEIIEMWKTETRGYYRNIGGGTISILDAISIKTIDTGNIGIVEL</sequence>
<comment type="caution">
    <text evidence="1">The sequence shown here is derived from an EMBL/GenBank/DDBJ whole genome shotgun (WGS) entry which is preliminary data.</text>
</comment>
<organism evidence="1 2">
    <name type="scientific">Caerostris extrusa</name>
    <name type="common">Bark spider</name>
    <name type="synonym">Caerostris bankana</name>
    <dbReference type="NCBI Taxonomy" id="172846"/>
    <lineage>
        <taxon>Eukaryota</taxon>
        <taxon>Metazoa</taxon>
        <taxon>Ecdysozoa</taxon>
        <taxon>Arthropoda</taxon>
        <taxon>Chelicerata</taxon>
        <taxon>Arachnida</taxon>
        <taxon>Araneae</taxon>
        <taxon>Araneomorphae</taxon>
        <taxon>Entelegynae</taxon>
        <taxon>Araneoidea</taxon>
        <taxon>Araneidae</taxon>
        <taxon>Caerostris</taxon>
    </lineage>
</organism>
<dbReference type="Proteomes" id="UP001054945">
    <property type="component" value="Unassembled WGS sequence"/>
</dbReference>
<dbReference type="AlphaFoldDB" id="A0AAV4Q4B7"/>
<keyword evidence="2" id="KW-1185">Reference proteome</keyword>
<reference evidence="1 2" key="1">
    <citation type="submission" date="2021-06" db="EMBL/GenBank/DDBJ databases">
        <title>Caerostris extrusa draft genome.</title>
        <authorList>
            <person name="Kono N."/>
            <person name="Arakawa K."/>
        </authorList>
    </citation>
    <scope>NUCLEOTIDE SEQUENCE [LARGE SCALE GENOMIC DNA]</scope>
</reference>
<evidence type="ECO:0000313" key="1">
    <source>
        <dbReference type="EMBL" id="GIY03314.1"/>
    </source>
</evidence>
<evidence type="ECO:0000313" key="2">
    <source>
        <dbReference type="Proteomes" id="UP001054945"/>
    </source>
</evidence>
<protein>
    <submittedName>
        <fullName evidence="1">Uncharacterized protein</fullName>
    </submittedName>
</protein>
<name>A0AAV4Q4B7_CAEEX</name>